<dbReference type="SUPFAM" id="SSF46785">
    <property type="entry name" value="Winged helix' DNA-binding domain"/>
    <property type="match status" value="1"/>
</dbReference>
<dbReference type="InterPro" id="IPR005119">
    <property type="entry name" value="LysR_subst-bd"/>
</dbReference>
<evidence type="ECO:0000256" key="1">
    <source>
        <dbReference type="ARBA" id="ARBA00009437"/>
    </source>
</evidence>
<dbReference type="RefSeq" id="WP_121638595.1">
    <property type="nucleotide sequence ID" value="NZ_CP033066.1"/>
</dbReference>
<feature type="domain" description="HTH lysR-type" evidence="5">
    <location>
        <begin position="1"/>
        <end position="59"/>
    </location>
</feature>
<dbReference type="PANTHER" id="PTHR30126">
    <property type="entry name" value="HTH-TYPE TRANSCRIPTIONAL REGULATOR"/>
    <property type="match status" value="1"/>
</dbReference>
<comment type="similarity">
    <text evidence="1">Belongs to the LysR transcriptional regulatory family.</text>
</comment>
<dbReference type="SUPFAM" id="SSF53850">
    <property type="entry name" value="Periplasmic binding protein-like II"/>
    <property type="match status" value="1"/>
</dbReference>
<dbReference type="GO" id="GO:0003700">
    <property type="term" value="F:DNA-binding transcription factor activity"/>
    <property type="evidence" value="ECO:0007669"/>
    <property type="project" value="InterPro"/>
</dbReference>
<dbReference type="Pfam" id="PF00126">
    <property type="entry name" value="HTH_1"/>
    <property type="match status" value="1"/>
</dbReference>
<dbReference type="PRINTS" id="PR00039">
    <property type="entry name" value="HTHLYSR"/>
</dbReference>
<name>A0AAD0XE19_9GAMM</name>
<dbReference type="Gene3D" id="1.10.10.10">
    <property type="entry name" value="Winged helix-like DNA-binding domain superfamily/Winged helix DNA-binding domain"/>
    <property type="match status" value="1"/>
</dbReference>
<dbReference type="Pfam" id="PF03466">
    <property type="entry name" value="LysR_substrate"/>
    <property type="match status" value="1"/>
</dbReference>
<dbReference type="InterPro" id="IPR036388">
    <property type="entry name" value="WH-like_DNA-bd_sf"/>
</dbReference>
<evidence type="ECO:0000313" key="6">
    <source>
        <dbReference type="EMBL" id="AYM88842.1"/>
    </source>
</evidence>
<evidence type="ECO:0000256" key="2">
    <source>
        <dbReference type="ARBA" id="ARBA00023015"/>
    </source>
</evidence>
<dbReference type="Proteomes" id="UP000279995">
    <property type="component" value="Chromosome II"/>
</dbReference>
<dbReference type="EMBL" id="CP033066">
    <property type="protein sequence ID" value="AYM88842.1"/>
    <property type="molecule type" value="Genomic_DNA"/>
</dbReference>
<dbReference type="GO" id="GO:0000976">
    <property type="term" value="F:transcription cis-regulatory region binding"/>
    <property type="evidence" value="ECO:0007669"/>
    <property type="project" value="TreeGrafter"/>
</dbReference>
<dbReference type="InterPro" id="IPR000847">
    <property type="entry name" value="LysR_HTH_N"/>
</dbReference>
<evidence type="ECO:0000313" key="7">
    <source>
        <dbReference type="Proteomes" id="UP000279995"/>
    </source>
</evidence>
<protein>
    <submittedName>
        <fullName evidence="6">LysR family transcriptional regulator</fullName>
    </submittedName>
</protein>
<keyword evidence="2" id="KW-0805">Transcription regulation</keyword>
<reference evidence="6 7" key="1">
    <citation type="submission" date="2018-10" db="EMBL/GenBank/DDBJ databases">
        <title>Complete Genome Sequence and Transcriptomic Profiles of a Marine Bacterium, Pseudoalteromonas agarivorans Hao 2018.</title>
        <authorList>
            <person name="Hao L."/>
        </authorList>
    </citation>
    <scope>NUCLEOTIDE SEQUENCE [LARGE SCALE GENOMIC DNA]</scope>
    <source>
        <strain evidence="6 7">Hao 2018</strain>
    </source>
</reference>
<keyword evidence="4" id="KW-0804">Transcription</keyword>
<organism evidence="6 7">
    <name type="scientific">Pseudoalteromonas agarivorans</name>
    <dbReference type="NCBI Taxonomy" id="176102"/>
    <lineage>
        <taxon>Bacteria</taxon>
        <taxon>Pseudomonadati</taxon>
        <taxon>Pseudomonadota</taxon>
        <taxon>Gammaproteobacteria</taxon>
        <taxon>Alteromonadales</taxon>
        <taxon>Pseudoalteromonadaceae</taxon>
        <taxon>Pseudoalteromonas</taxon>
    </lineage>
</organism>
<keyword evidence="3" id="KW-0238">DNA-binding</keyword>
<evidence type="ECO:0000259" key="5">
    <source>
        <dbReference type="PROSITE" id="PS50931"/>
    </source>
</evidence>
<sequence length="294" mass="33386">MLERNHLHIIKEVNRLKSVTAAAESLNLSQSAVSHTIAKLERRFGVKLWHRKGNTLVYSQAGLYLLSLADKMVTEFEHAERVLQEFAQGRRGIMRIGMECHPCEQWLMGKIQQFLKAWPEVDVEIKSAFRFDGIAALKANEIDVLITPDPVNTEGLNFRSVFNYNLCIVVSEQNPLYNKAFVTAHDLEDQILYTVPVGYNRLDVYTRFLDPANVQPKRRVPIETTEMMLQLVSANRGVAALPEWLVSPHESRLGIKGIRIGNKGLQKSVNVGVRDDDLQLDYVKGFIESTRSNV</sequence>
<dbReference type="PANTHER" id="PTHR30126:SF25">
    <property type="entry name" value="HTH-TYPE TRANSCRIPTIONAL REGULATOR METR"/>
    <property type="match status" value="1"/>
</dbReference>
<gene>
    <name evidence="6" type="ORF">D9T18_19410</name>
</gene>
<proteinExistence type="inferred from homology"/>
<dbReference type="Gene3D" id="3.40.190.10">
    <property type="entry name" value="Periplasmic binding protein-like II"/>
    <property type="match status" value="1"/>
</dbReference>
<evidence type="ECO:0000256" key="3">
    <source>
        <dbReference type="ARBA" id="ARBA00023125"/>
    </source>
</evidence>
<accession>A0AAD0XE19</accession>
<dbReference type="AlphaFoldDB" id="A0AAD0XE19"/>
<evidence type="ECO:0000256" key="4">
    <source>
        <dbReference type="ARBA" id="ARBA00023163"/>
    </source>
</evidence>
<dbReference type="InterPro" id="IPR036390">
    <property type="entry name" value="WH_DNA-bd_sf"/>
</dbReference>
<dbReference type="PROSITE" id="PS50931">
    <property type="entry name" value="HTH_LYSR"/>
    <property type="match status" value="1"/>
</dbReference>